<accession>A0ABT2LG99</accession>
<dbReference type="CDD" id="cd13671">
    <property type="entry name" value="PBP2_TRAP_SBP_like_3"/>
    <property type="match status" value="1"/>
</dbReference>
<name>A0ABT2LG99_9HYPH</name>
<feature type="signal peptide" evidence="2">
    <location>
        <begin position="1"/>
        <end position="26"/>
    </location>
</feature>
<dbReference type="InterPro" id="IPR038404">
    <property type="entry name" value="TRAP_DctP_sf"/>
</dbReference>
<dbReference type="PIRSF" id="PIRSF006470">
    <property type="entry name" value="DctB"/>
    <property type="match status" value="1"/>
</dbReference>
<dbReference type="Proteomes" id="UP001320831">
    <property type="component" value="Unassembled WGS sequence"/>
</dbReference>
<dbReference type="InterPro" id="IPR018389">
    <property type="entry name" value="DctP_fam"/>
</dbReference>
<gene>
    <name evidence="3" type="ORF">N5A92_00345</name>
</gene>
<dbReference type="NCBIfam" id="TIGR00787">
    <property type="entry name" value="dctP"/>
    <property type="match status" value="1"/>
</dbReference>
<organism evidence="3 4">
    <name type="scientific">Chelativorans salis</name>
    <dbReference type="NCBI Taxonomy" id="2978478"/>
    <lineage>
        <taxon>Bacteria</taxon>
        <taxon>Pseudomonadati</taxon>
        <taxon>Pseudomonadota</taxon>
        <taxon>Alphaproteobacteria</taxon>
        <taxon>Hyphomicrobiales</taxon>
        <taxon>Phyllobacteriaceae</taxon>
        <taxon>Chelativorans</taxon>
    </lineage>
</organism>
<sequence length="328" mass="35922">MNAKTAIRAAALAGTALLAFAGTAAAVDWRGWNIHPEGYPNTVAMKQFADEVTEKTDGRVTATVYDSAVLGDQPDAIEQTRNGALDFGNFNLGPMGPIIPVTNVVSLPFLFKDVQHMYRVMDGEIGAQFSEGMEEYGLVSLAWYDSGSRSFYNAKRPIANPEDVKGLKIRVMNNDLYVGMVGELGGNATPMAFGEVYQSLKTGVIDGAENNYASFDSTGHYEVARYYSITDHLIIPECVCIAKSSWDALSPEDQEIVRQAAIRSAETQRKLFTEQVMASRSEVEEAGVTINEVEDKAAFQKAMEPIYAAFIEENPDLEPMIKAIKETE</sequence>
<dbReference type="PANTHER" id="PTHR33376">
    <property type="match status" value="1"/>
</dbReference>
<dbReference type="InterPro" id="IPR004682">
    <property type="entry name" value="TRAP_DctP"/>
</dbReference>
<dbReference type="NCBIfam" id="NF037995">
    <property type="entry name" value="TRAP_S1"/>
    <property type="match status" value="1"/>
</dbReference>
<evidence type="ECO:0000313" key="4">
    <source>
        <dbReference type="Proteomes" id="UP001320831"/>
    </source>
</evidence>
<dbReference type="PANTHER" id="PTHR33376:SF2">
    <property type="entry name" value="DICARBOXYLATE-BINDING PERIPLASMIC PROTEIN"/>
    <property type="match status" value="1"/>
</dbReference>
<evidence type="ECO:0000313" key="3">
    <source>
        <dbReference type="EMBL" id="MCT7373496.1"/>
    </source>
</evidence>
<protein>
    <submittedName>
        <fullName evidence="3">TRAP transporter substrate-binding protein</fullName>
    </submittedName>
</protein>
<dbReference type="RefSeq" id="WP_260899818.1">
    <property type="nucleotide sequence ID" value="NZ_JAOCZP010000001.1"/>
</dbReference>
<keyword evidence="4" id="KW-1185">Reference proteome</keyword>
<evidence type="ECO:0000256" key="1">
    <source>
        <dbReference type="ARBA" id="ARBA00022729"/>
    </source>
</evidence>
<feature type="chain" id="PRO_5047136344" evidence="2">
    <location>
        <begin position="27"/>
        <end position="328"/>
    </location>
</feature>
<dbReference type="Pfam" id="PF03480">
    <property type="entry name" value="DctP"/>
    <property type="match status" value="1"/>
</dbReference>
<comment type="caution">
    <text evidence="3">The sequence shown here is derived from an EMBL/GenBank/DDBJ whole genome shotgun (WGS) entry which is preliminary data.</text>
</comment>
<reference evidence="3 4" key="1">
    <citation type="submission" date="2022-09" db="EMBL/GenBank/DDBJ databases">
        <title>Chelativorans salina sp. nov., a novel slightly halophilic bacterium isolated from a saline lake sediment enrichment.</title>
        <authorList>
            <person name="Gao L."/>
            <person name="Fang B.-Z."/>
            <person name="Li W.-J."/>
        </authorList>
    </citation>
    <scope>NUCLEOTIDE SEQUENCE [LARGE SCALE GENOMIC DNA]</scope>
    <source>
        <strain evidence="3 4">EGI FJ00035</strain>
    </source>
</reference>
<dbReference type="Gene3D" id="3.40.190.170">
    <property type="entry name" value="Bacterial extracellular solute-binding protein, family 7"/>
    <property type="match status" value="1"/>
</dbReference>
<evidence type="ECO:0000256" key="2">
    <source>
        <dbReference type="SAM" id="SignalP"/>
    </source>
</evidence>
<dbReference type="EMBL" id="JAOCZP010000001">
    <property type="protein sequence ID" value="MCT7373496.1"/>
    <property type="molecule type" value="Genomic_DNA"/>
</dbReference>
<keyword evidence="1 2" id="KW-0732">Signal</keyword>
<proteinExistence type="predicted"/>